<protein>
    <submittedName>
        <fullName evidence="1">SUMO-activating enzyme subunit 2</fullName>
    </submittedName>
</protein>
<evidence type="ECO:0000313" key="2">
    <source>
        <dbReference type="Proteomes" id="UP001228049"/>
    </source>
</evidence>
<comment type="caution">
    <text evidence="1">The sequence shown here is derived from an EMBL/GenBank/DDBJ whole genome shotgun (WGS) entry which is preliminary data.</text>
</comment>
<reference evidence="1" key="1">
    <citation type="submission" date="2023-04" db="EMBL/GenBank/DDBJ databases">
        <title>Chromosome-level genome of Chaenocephalus aceratus.</title>
        <authorList>
            <person name="Park H."/>
        </authorList>
    </citation>
    <scope>NUCLEOTIDE SEQUENCE</scope>
    <source>
        <strain evidence="1">DE</strain>
        <tissue evidence="1">Muscle</tissue>
    </source>
</reference>
<feature type="non-terminal residue" evidence="1">
    <location>
        <position position="161"/>
    </location>
</feature>
<proteinExistence type="predicted"/>
<evidence type="ECO:0000313" key="1">
    <source>
        <dbReference type="EMBL" id="KAK1890328.1"/>
    </source>
</evidence>
<accession>A0AAD9F2H4</accession>
<name>A0AAD9F2H4_DISEL</name>
<dbReference type="Proteomes" id="UP001228049">
    <property type="component" value="Unassembled WGS sequence"/>
</dbReference>
<organism evidence="1 2">
    <name type="scientific">Dissostichus eleginoides</name>
    <name type="common">Patagonian toothfish</name>
    <name type="synonym">Dissostichus amissus</name>
    <dbReference type="NCBI Taxonomy" id="100907"/>
    <lineage>
        <taxon>Eukaryota</taxon>
        <taxon>Metazoa</taxon>
        <taxon>Chordata</taxon>
        <taxon>Craniata</taxon>
        <taxon>Vertebrata</taxon>
        <taxon>Euteleostomi</taxon>
        <taxon>Actinopterygii</taxon>
        <taxon>Neopterygii</taxon>
        <taxon>Teleostei</taxon>
        <taxon>Neoteleostei</taxon>
        <taxon>Acanthomorphata</taxon>
        <taxon>Eupercaria</taxon>
        <taxon>Perciformes</taxon>
        <taxon>Notothenioidei</taxon>
        <taxon>Nototheniidae</taxon>
        <taxon>Dissostichus</taxon>
    </lineage>
</organism>
<feature type="non-terminal residue" evidence="1">
    <location>
        <position position="1"/>
    </location>
</feature>
<sequence>LLTDAGATMLPALLMPEKMTGAAKKKTWISVNKGIIRGALVPTRPGLIMNGGPGNNSRAHRCSFKLKRELHRFSGGVLGPSACVSHHLPEDLTHAWPGLERCSLAQGGVMVIQSPYGCVSAESIVSHRPLVLMALTQDPEQLIEATVHFIGARPSVNTFFK</sequence>
<keyword evidence="2" id="KW-1185">Reference proteome</keyword>
<dbReference type="AlphaFoldDB" id="A0AAD9F2H4"/>
<dbReference type="EMBL" id="JASDAP010000016">
    <property type="protein sequence ID" value="KAK1890328.1"/>
    <property type="molecule type" value="Genomic_DNA"/>
</dbReference>
<gene>
    <name evidence="1" type="ORF">KUDE01_014999</name>
</gene>